<dbReference type="EMBL" id="BK032780">
    <property type="protein sequence ID" value="DAF59940.1"/>
    <property type="molecule type" value="Genomic_DNA"/>
</dbReference>
<sequence length="114" mass="13019">MKKTDTKIKNAQKERELIKKDLIEQLNKKGAIQQFYISLVDDYLSLWDMKNALIEDIELRGVSIEWNNGGGQQGRKKNDSIAELNKTNAQMLKILSELGLRGADIKAVEEDEEL</sequence>
<keyword evidence="1" id="KW-0175">Coiled coil</keyword>
<evidence type="ECO:0000313" key="2">
    <source>
        <dbReference type="EMBL" id="DAF59940.1"/>
    </source>
</evidence>
<name>A0A8S5T9D7_9CAUD</name>
<evidence type="ECO:0000256" key="1">
    <source>
        <dbReference type="SAM" id="Coils"/>
    </source>
</evidence>
<proteinExistence type="predicted"/>
<dbReference type="Pfam" id="PF05119">
    <property type="entry name" value="Terminase_4"/>
    <property type="match status" value="1"/>
</dbReference>
<protein>
    <submittedName>
        <fullName evidence="2">Terminase small subunit</fullName>
    </submittedName>
</protein>
<organism evidence="2">
    <name type="scientific">Siphoviridae sp. ctGz830</name>
    <dbReference type="NCBI Taxonomy" id="2827825"/>
    <lineage>
        <taxon>Viruses</taxon>
        <taxon>Duplodnaviria</taxon>
        <taxon>Heunggongvirae</taxon>
        <taxon>Uroviricota</taxon>
        <taxon>Caudoviricetes</taxon>
    </lineage>
</organism>
<accession>A0A8S5T9D7</accession>
<dbReference type="InterPro" id="IPR006448">
    <property type="entry name" value="Phage_term_ssu_P27"/>
</dbReference>
<feature type="coiled-coil region" evidence="1">
    <location>
        <begin position="1"/>
        <end position="28"/>
    </location>
</feature>
<reference evidence="2" key="1">
    <citation type="journal article" date="2021" name="Proc. Natl. Acad. Sci. U.S.A.">
        <title>A Catalog of Tens of Thousands of Viruses from Human Metagenomes Reveals Hidden Associations with Chronic Diseases.</title>
        <authorList>
            <person name="Tisza M.J."/>
            <person name="Buck C.B."/>
        </authorList>
    </citation>
    <scope>NUCLEOTIDE SEQUENCE</scope>
    <source>
        <strain evidence="2">CtGz830</strain>
    </source>
</reference>